<feature type="compositionally biased region" description="Polar residues" evidence="1">
    <location>
        <begin position="15"/>
        <end position="24"/>
    </location>
</feature>
<dbReference type="Proteomes" id="UP000075880">
    <property type="component" value="Unassembled WGS sequence"/>
</dbReference>
<feature type="region of interest" description="Disordered" evidence="1">
    <location>
        <begin position="196"/>
        <end position="218"/>
    </location>
</feature>
<feature type="compositionally biased region" description="Acidic residues" evidence="1">
    <location>
        <begin position="153"/>
        <end position="162"/>
    </location>
</feature>
<keyword evidence="3" id="KW-1185">Reference proteome</keyword>
<evidence type="ECO:0000256" key="1">
    <source>
        <dbReference type="SAM" id="MobiDB-lite"/>
    </source>
</evidence>
<organism evidence="2 3">
    <name type="scientific">Anopheles atroparvus</name>
    <name type="common">European mosquito</name>
    <dbReference type="NCBI Taxonomy" id="41427"/>
    <lineage>
        <taxon>Eukaryota</taxon>
        <taxon>Metazoa</taxon>
        <taxon>Ecdysozoa</taxon>
        <taxon>Arthropoda</taxon>
        <taxon>Hexapoda</taxon>
        <taxon>Insecta</taxon>
        <taxon>Pterygota</taxon>
        <taxon>Neoptera</taxon>
        <taxon>Endopterygota</taxon>
        <taxon>Diptera</taxon>
        <taxon>Nematocera</taxon>
        <taxon>Culicoidea</taxon>
        <taxon>Culicidae</taxon>
        <taxon>Anophelinae</taxon>
        <taxon>Anopheles</taxon>
    </lineage>
</organism>
<proteinExistence type="predicted"/>
<dbReference type="AlphaFoldDB" id="A0AAG5DLW0"/>
<sequence>MASSNVISAGLSPKNYRTYSANSNDLEDPLSQKFLDGESSADMLSKTDNGHVDDRSRLQWDREQFDIRRPYERKEYERPHRALPNYLAVFEGLNVKPQKCSVPNAFTRRTPIEEVFHERNRTIVCPKEAPRTLEDCVGDVIIADNVSSSASDIEPEQMEQQENDAHERQVSKECRKTFLRARRTLLRSELFDRYFNRAPSPANDNESSESEETLEEFEQIAGEEQQLEQHDLVGSLEQLNENAGTIIVHKESKPAVVESQQQFLDRLRTRYLERFDRVRQRMEEEEQERTKHPEPFDGERYMAEYPAPDIRNEAKAHFRESLRVRLEKLNKLQQRPVRQYPRTAKQFAEYKERIMEDRRKLRDEAEIVEDHFRKAGTPREIPEAKLEVKRFRLADFGDAPEDSDAEGEQQAVRPLVYHTCMTREEWGHWIARSTKTEKLKLPKVSVARVPVLVQKCYESPIRAYIDGRPSTTAAENEAKKQEHRRPKKIIHSIPTACPPCPTMRDLLFDPAPKPEPMEFVPFNASLRPYSDIVEERLRIGKEQRKAQRQLRKSRMRWIEELVDEICRRRRD</sequence>
<evidence type="ECO:0000313" key="3">
    <source>
        <dbReference type="Proteomes" id="UP000075880"/>
    </source>
</evidence>
<dbReference type="EnsemblMetazoa" id="ENSAATROPT012820">
    <property type="protein sequence ID" value="ENSAATROPP011638"/>
    <property type="gene ID" value="ENSAATROPG010441"/>
</dbReference>
<feature type="region of interest" description="Disordered" evidence="1">
    <location>
        <begin position="147"/>
        <end position="170"/>
    </location>
</feature>
<name>A0AAG5DLW0_ANOAO</name>
<feature type="compositionally biased region" description="Acidic residues" evidence="1">
    <location>
        <begin position="206"/>
        <end position="218"/>
    </location>
</feature>
<feature type="region of interest" description="Disordered" evidence="1">
    <location>
        <begin position="1"/>
        <end position="31"/>
    </location>
</feature>
<protein>
    <submittedName>
        <fullName evidence="2">Uncharacterized protein</fullName>
    </submittedName>
</protein>
<accession>A0AAG5DLW0</accession>
<evidence type="ECO:0000313" key="2">
    <source>
        <dbReference type="EnsemblMetazoa" id="ENSAATROPP011638"/>
    </source>
</evidence>
<reference evidence="2" key="1">
    <citation type="submission" date="2024-04" db="UniProtKB">
        <authorList>
            <consortium name="EnsemblMetazoa"/>
        </authorList>
    </citation>
    <scope>IDENTIFICATION</scope>
    <source>
        <strain evidence="2">EBRO</strain>
    </source>
</reference>